<dbReference type="Pfam" id="PF04212">
    <property type="entry name" value="MIT"/>
    <property type="match status" value="2"/>
</dbReference>
<keyword evidence="5" id="KW-0723">Serine/threonine-protein kinase</keyword>
<evidence type="ECO:0000256" key="4">
    <source>
        <dbReference type="ARBA" id="ARBA00022490"/>
    </source>
</evidence>
<evidence type="ECO:0000256" key="5">
    <source>
        <dbReference type="ARBA" id="ARBA00022527"/>
    </source>
</evidence>
<evidence type="ECO:0000256" key="7">
    <source>
        <dbReference type="ARBA" id="ARBA00022737"/>
    </source>
</evidence>
<evidence type="ECO:0000256" key="6">
    <source>
        <dbReference type="ARBA" id="ARBA00022679"/>
    </source>
</evidence>
<keyword evidence="11" id="KW-0072">Autophagy</keyword>
<sequence length="516" mass="58829">MALPKIESYAIVEKIGAGSYASVYKAFKKVGAREVVAVKCVDKSKLSGSAIDNLVTEISLLKVLKHKNIVEMKDFMWDERNIYIVMEYCNGGDLSCFIRKRRKLPETICRKFLQQLAIALKFLRSHNVCHMDLKPQNLLLTSTPKLTLKLADFGFAQYLSPEDHNSSLRGSPLYMAPEMLLKRHYDASVDLWSVGVIMYECLFGRAPYSSNNFKELADKIKTEMPIEIPHGGCISDDCRDLLVRLLKHNPSERIDYESFFNHPFLDLEHMPSPESYQKAVELIQKAVKCDAEQKFIEAFDLYCESLRYFVPLVNDEDDAKKKIAFRNKVNEYIRRAEDLKTLLYEKENSQKQPTGQHATDGTLEELMRLCTTNSKMQTALEIGASADQYLKEGQYSHALEKFQSCLGLLVPLLSSEPKGRRRDLLHAQVQQWLTQAESIKSFLNLINITDDTAVLSKADEDPTYAESGSGNIIAFTGTHFLERIPIPPGKKKARKTCRVCSERGKRSRKEARRKDT</sequence>
<dbReference type="PANTHER" id="PTHR24348:SF65">
    <property type="entry name" value="SERINE_THREONINE-PROTEIN KINASE ULK3"/>
    <property type="match status" value="1"/>
</dbReference>
<dbReference type="GO" id="GO:0005524">
    <property type="term" value="F:ATP binding"/>
    <property type="evidence" value="ECO:0007669"/>
    <property type="project" value="UniProtKB-UniRule"/>
</dbReference>
<feature type="region of interest" description="Disordered" evidence="16">
    <location>
        <begin position="489"/>
        <end position="516"/>
    </location>
</feature>
<keyword evidence="6" id="KW-0808">Transferase</keyword>
<dbReference type="InterPro" id="IPR017441">
    <property type="entry name" value="Protein_kinase_ATP_BS"/>
</dbReference>
<dbReference type="FunFam" id="3.30.200.20:FF:000042">
    <property type="entry name" value="Aurora kinase A"/>
    <property type="match status" value="1"/>
</dbReference>
<dbReference type="SMART" id="SM00220">
    <property type="entry name" value="S_TKc"/>
    <property type="match status" value="1"/>
</dbReference>
<evidence type="ECO:0000259" key="17">
    <source>
        <dbReference type="PROSITE" id="PS50011"/>
    </source>
</evidence>
<dbReference type="InterPro" id="IPR011009">
    <property type="entry name" value="Kinase-like_dom_sf"/>
</dbReference>
<evidence type="ECO:0000256" key="3">
    <source>
        <dbReference type="ARBA" id="ARBA00021644"/>
    </source>
</evidence>
<evidence type="ECO:0000256" key="2">
    <source>
        <dbReference type="ARBA" id="ARBA00012513"/>
    </source>
</evidence>
<evidence type="ECO:0000256" key="9">
    <source>
        <dbReference type="ARBA" id="ARBA00022777"/>
    </source>
</evidence>
<keyword evidence="9" id="KW-0418">Kinase</keyword>
<dbReference type="GO" id="GO:0005829">
    <property type="term" value="C:cytosol"/>
    <property type="evidence" value="ECO:0007669"/>
    <property type="project" value="TreeGrafter"/>
</dbReference>
<dbReference type="PROSITE" id="PS00107">
    <property type="entry name" value="PROTEIN_KINASE_ATP"/>
    <property type="match status" value="1"/>
</dbReference>
<dbReference type="GO" id="GO:0034727">
    <property type="term" value="P:piecemeal microautophagy of the nucleus"/>
    <property type="evidence" value="ECO:0007669"/>
    <property type="project" value="TreeGrafter"/>
</dbReference>
<dbReference type="InterPro" id="IPR007330">
    <property type="entry name" value="MIT_dom"/>
</dbReference>
<dbReference type="CDD" id="cd14121">
    <property type="entry name" value="STKc_ULK3"/>
    <property type="match status" value="1"/>
</dbReference>
<evidence type="ECO:0000256" key="12">
    <source>
        <dbReference type="ARBA" id="ARBA00032242"/>
    </source>
</evidence>
<dbReference type="GO" id="GO:0005776">
    <property type="term" value="C:autophagosome"/>
    <property type="evidence" value="ECO:0007669"/>
    <property type="project" value="TreeGrafter"/>
</dbReference>
<dbReference type="Gene3D" id="1.10.510.10">
    <property type="entry name" value="Transferase(Phosphotransferase) domain 1"/>
    <property type="match status" value="1"/>
</dbReference>
<dbReference type="Gene3D" id="1.20.58.80">
    <property type="entry name" value="Phosphotransferase system, lactose/cellobiose-type IIA subunit"/>
    <property type="match status" value="2"/>
</dbReference>
<dbReference type="SUPFAM" id="SSF56112">
    <property type="entry name" value="Protein kinase-like (PK-like)"/>
    <property type="match status" value="1"/>
</dbReference>
<evidence type="ECO:0000256" key="1">
    <source>
        <dbReference type="ARBA" id="ARBA00004496"/>
    </source>
</evidence>
<dbReference type="SUPFAM" id="SSF116846">
    <property type="entry name" value="MIT domain"/>
    <property type="match status" value="2"/>
</dbReference>
<evidence type="ECO:0000256" key="11">
    <source>
        <dbReference type="ARBA" id="ARBA00023006"/>
    </source>
</evidence>
<dbReference type="PROSITE" id="PS00108">
    <property type="entry name" value="PROTEIN_KINASE_ST"/>
    <property type="match status" value="1"/>
</dbReference>
<keyword evidence="7" id="KW-0677">Repeat</keyword>
<dbReference type="FunFam" id="1.10.510.10:FF:000804">
    <property type="entry name" value="Blast:Serine/threonine-protein kinase ULK3"/>
    <property type="match status" value="1"/>
</dbReference>
<comment type="catalytic activity">
    <reaction evidence="14">
        <text>L-seryl-[protein] + ATP = O-phospho-L-seryl-[protein] + ADP + H(+)</text>
        <dbReference type="Rhea" id="RHEA:17989"/>
        <dbReference type="Rhea" id="RHEA-COMP:9863"/>
        <dbReference type="Rhea" id="RHEA-COMP:11604"/>
        <dbReference type="ChEBI" id="CHEBI:15378"/>
        <dbReference type="ChEBI" id="CHEBI:29999"/>
        <dbReference type="ChEBI" id="CHEBI:30616"/>
        <dbReference type="ChEBI" id="CHEBI:83421"/>
        <dbReference type="ChEBI" id="CHEBI:456216"/>
        <dbReference type="EC" id="2.7.11.1"/>
    </reaction>
</comment>
<dbReference type="PANTHER" id="PTHR24348">
    <property type="entry name" value="SERINE/THREONINE-PROTEIN KINASE UNC-51-RELATED"/>
    <property type="match status" value="1"/>
</dbReference>
<dbReference type="SMART" id="SM00745">
    <property type="entry name" value="MIT"/>
    <property type="match status" value="2"/>
</dbReference>
<comment type="catalytic activity">
    <reaction evidence="13">
        <text>L-threonyl-[protein] + ATP = O-phospho-L-threonyl-[protein] + ADP + H(+)</text>
        <dbReference type="Rhea" id="RHEA:46608"/>
        <dbReference type="Rhea" id="RHEA-COMP:11060"/>
        <dbReference type="Rhea" id="RHEA-COMP:11605"/>
        <dbReference type="ChEBI" id="CHEBI:15378"/>
        <dbReference type="ChEBI" id="CHEBI:30013"/>
        <dbReference type="ChEBI" id="CHEBI:30616"/>
        <dbReference type="ChEBI" id="CHEBI:61977"/>
        <dbReference type="ChEBI" id="CHEBI:456216"/>
        <dbReference type="EC" id="2.7.11.1"/>
    </reaction>
</comment>
<evidence type="ECO:0000256" key="13">
    <source>
        <dbReference type="ARBA" id="ARBA00047899"/>
    </source>
</evidence>
<protein>
    <recommendedName>
        <fullName evidence="3">Serine/threonine-protein kinase ULK3</fullName>
        <ecNumber evidence="2">2.7.11.1</ecNumber>
    </recommendedName>
    <alternativeName>
        <fullName evidence="12">Unc-51-like kinase 3</fullName>
    </alternativeName>
</protein>
<evidence type="ECO:0000256" key="16">
    <source>
        <dbReference type="SAM" id="MobiDB-lite"/>
    </source>
</evidence>
<dbReference type="InterPro" id="IPR000719">
    <property type="entry name" value="Prot_kinase_dom"/>
</dbReference>
<evidence type="ECO:0000256" key="8">
    <source>
        <dbReference type="ARBA" id="ARBA00022741"/>
    </source>
</evidence>
<dbReference type="Gene3D" id="3.30.200.20">
    <property type="entry name" value="Phosphorylase Kinase, domain 1"/>
    <property type="match status" value="1"/>
</dbReference>
<evidence type="ECO:0000313" key="18">
    <source>
        <dbReference type="EMBL" id="QSV39531.1"/>
    </source>
</evidence>
<feature type="binding site" evidence="15">
    <location>
        <position position="39"/>
    </location>
    <ligand>
        <name>ATP</name>
        <dbReference type="ChEBI" id="CHEBI:30616"/>
    </ligand>
</feature>
<accession>A0A8A2HEL4</accession>
<dbReference type="EMBL" id="MT270470">
    <property type="protein sequence ID" value="QSV39531.1"/>
    <property type="molecule type" value="mRNA"/>
</dbReference>
<dbReference type="AlphaFoldDB" id="A0A8A2HEL4"/>
<feature type="domain" description="Protein kinase" evidence="17">
    <location>
        <begin position="9"/>
        <end position="265"/>
    </location>
</feature>
<evidence type="ECO:0000256" key="14">
    <source>
        <dbReference type="ARBA" id="ARBA00048679"/>
    </source>
</evidence>
<keyword evidence="8 15" id="KW-0547">Nucleotide-binding</keyword>
<dbReference type="GO" id="GO:0034045">
    <property type="term" value="C:phagophore assembly site membrane"/>
    <property type="evidence" value="ECO:0007669"/>
    <property type="project" value="TreeGrafter"/>
</dbReference>
<dbReference type="PROSITE" id="PS50011">
    <property type="entry name" value="PROTEIN_KINASE_DOM"/>
    <property type="match status" value="1"/>
</dbReference>
<dbReference type="GO" id="GO:0000045">
    <property type="term" value="P:autophagosome assembly"/>
    <property type="evidence" value="ECO:0007669"/>
    <property type="project" value="TreeGrafter"/>
</dbReference>
<keyword evidence="10 15" id="KW-0067">ATP-binding</keyword>
<feature type="compositionally biased region" description="Basic residues" evidence="16">
    <location>
        <begin position="505"/>
        <end position="516"/>
    </location>
</feature>
<dbReference type="EC" id="2.7.11.1" evidence="2"/>
<dbReference type="GO" id="GO:0042594">
    <property type="term" value="P:response to starvation"/>
    <property type="evidence" value="ECO:0007669"/>
    <property type="project" value="TreeGrafter"/>
</dbReference>
<dbReference type="GO" id="GO:0010506">
    <property type="term" value="P:regulation of autophagy"/>
    <property type="evidence" value="ECO:0007669"/>
    <property type="project" value="InterPro"/>
</dbReference>
<gene>
    <name evidence="18" type="primary">Atg1b</name>
</gene>
<comment type="subcellular location">
    <subcellularLocation>
        <location evidence="1">Cytoplasm</location>
    </subcellularLocation>
</comment>
<reference evidence="18" key="1">
    <citation type="submission" date="2020-03" db="EMBL/GenBank/DDBJ databases">
        <authorList>
            <person name="Guo W."/>
            <person name="Shan L."/>
            <person name="Xi K."/>
        </authorList>
    </citation>
    <scope>NUCLEOTIDE SEQUENCE</scope>
</reference>
<dbReference type="GO" id="GO:0000422">
    <property type="term" value="P:autophagy of mitochondrion"/>
    <property type="evidence" value="ECO:0007669"/>
    <property type="project" value="TreeGrafter"/>
</dbReference>
<dbReference type="InterPro" id="IPR036181">
    <property type="entry name" value="MIT_dom_sf"/>
</dbReference>
<proteinExistence type="evidence at transcript level"/>
<evidence type="ECO:0000256" key="15">
    <source>
        <dbReference type="PROSITE-ProRule" id="PRU10141"/>
    </source>
</evidence>
<organism evidence="18">
    <name type="scientific">Locusta migratoria</name>
    <name type="common">Migratory locust</name>
    <dbReference type="NCBI Taxonomy" id="7004"/>
    <lineage>
        <taxon>Eukaryota</taxon>
        <taxon>Metazoa</taxon>
        <taxon>Ecdysozoa</taxon>
        <taxon>Arthropoda</taxon>
        <taxon>Hexapoda</taxon>
        <taxon>Insecta</taxon>
        <taxon>Pterygota</taxon>
        <taxon>Neoptera</taxon>
        <taxon>Polyneoptera</taxon>
        <taxon>Orthoptera</taxon>
        <taxon>Caelifera</taxon>
        <taxon>Acrididea</taxon>
        <taxon>Acridomorpha</taxon>
        <taxon>Acridoidea</taxon>
        <taxon>Acrididae</taxon>
        <taxon>Oedipodinae</taxon>
        <taxon>Locusta</taxon>
    </lineage>
</organism>
<name>A0A8A2HEL4_LOCMI</name>
<evidence type="ECO:0000256" key="10">
    <source>
        <dbReference type="ARBA" id="ARBA00022840"/>
    </source>
</evidence>
<dbReference type="InterPro" id="IPR045269">
    <property type="entry name" value="Atg1-like"/>
</dbReference>
<dbReference type="GO" id="GO:0004674">
    <property type="term" value="F:protein serine/threonine kinase activity"/>
    <property type="evidence" value="ECO:0007669"/>
    <property type="project" value="UniProtKB-KW"/>
</dbReference>
<dbReference type="GO" id="GO:0061709">
    <property type="term" value="P:reticulophagy"/>
    <property type="evidence" value="ECO:0007669"/>
    <property type="project" value="TreeGrafter"/>
</dbReference>
<dbReference type="InterPro" id="IPR008271">
    <property type="entry name" value="Ser/Thr_kinase_AS"/>
</dbReference>
<keyword evidence="4" id="KW-0963">Cytoplasm</keyword>
<dbReference type="Pfam" id="PF00069">
    <property type="entry name" value="Pkinase"/>
    <property type="match status" value="1"/>
</dbReference>